<proteinExistence type="predicted"/>
<protein>
    <submittedName>
        <fullName evidence="1">Uncharacterized protein</fullName>
    </submittedName>
</protein>
<keyword evidence="2" id="KW-1185">Reference proteome</keyword>
<reference evidence="1" key="1">
    <citation type="journal article" date="2022" name="bioRxiv">
        <title>Sequencing and chromosome-scale assembly of the giantPleurodeles waltlgenome.</title>
        <authorList>
            <person name="Brown T."/>
            <person name="Elewa A."/>
            <person name="Iarovenko S."/>
            <person name="Subramanian E."/>
            <person name="Araus A.J."/>
            <person name="Petzold A."/>
            <person name="Susuki M."/>
            <person name="Suzuki K.-i.T."/>
            <person name="Hayashi T."/>
            <person name="Toyoda A."/>
            <person name="Oliveira C."/>
            <person name="Osipova E."/>
            <person name="Leigh N.D."/>
            <person name="Simon A."/>
            <person name="Yun M.H."/>
        </authorList>
    </citation>
    <scope>NUCLEOTIDE SEQUENCE</scope>
    <source>
        <strain evidence="1">20211129_DDA</strain>
        <tissue evidence="1">Liver</tissue>
    </source>
</reference>
<name>A0AAV7VQ52_PLEWA</name>
<accession>A0AAV7VQ52</accession>
<evidence type="ECO:0000313" key="1">
    <source>
        <dbReference type="EMBL" id="KAJ1202814.1"/>
    </source>
</evidence>
<evidence type="ECO:0000313" key="2">
    <source>
        <dbReference type="Proteomes" id="UP001066276"/>
    </source>
</evidence>
<dbReference type="EMBL" id="JANPWB010000003">
    <property type="protein sequence ID" value="KAJ1202814.1"/>
    <property type="molecule type" value="Genomic_DNA"/>
</dbReference>
<comment type="caution">
    <text evidence="1">The sequence shown here is derived from an EMBL/GenBank/DDBJ whole genome shotgun (WGS) entry which is preliminary data.</text>
</comment>
<sequence length="190" mass="20737">MNEWGGRGQLVMCTAKKDTVSGAWPRIQRWRTLNHLAPEGQIKIRIRAHAEVVDRGAGPGCCRAPVLALERVAVRARLSRRRRRPAAHPLGRSLRQMAGDLWEAPSGSSRWSDARGPCLDPVGRREWRWAAPGPWRSKDGRLRLGSPGGAVPRGAAVNCFLRSGRGPELCWGQPADVTLGPLIAGLAARP</sequence>
<organism evidence="1 2">
    <name type="scientific">Pleurodeles waltl</name>
    <name type="common">Iberian ribbed newt</name>
    <dbReference type="NCBI Taxonomy" id="8319"/>
    <lineage>
        <taxon>Eukaryota</taxon>
        <taxon>Metazoa</taxon>
        <taxon>Chordata</taxon>
        <taxon>Craniata</taxon>
        <taxon>Vertebrata</taxon>
        <taxon>Euteleostomi</taxon>
        <taxon>Amphibia</taxon>
        <taxon>Batrachia</taxon>
        <taxon>Caudata</taxon>
        <taxon>Salamandroidea</taxon>
        <taxon>Salamandridae</taxon>
        <taxon>Pleurodelinae</taxon>
        <taxon>Pleurodeles</taxon>
    </lineage>
</organism>
<gene>
    <name evidence="1" type="ORF">NDU88_006609</name>
</gene>
<dbReference type="AlphaFoldDB" id="A0AAV7VQ52"/>
<dbReference type="Proteomes" id="UP001066276">
    <property type="component" value="Chromosome 2_1"/>
</dbReference>